<dbReference type="InterPro" id="IPR002716">
    <property type="entry name" value="PIN_dom"/>
</dbReference>
<gene>
    <name evidence="5" type="primary">vapC</name>
    <name evidence="7" type="ORF">ENK37_03040</name>
</gene>
<evidence type="ECO:0000259" key="6">
    <source>
        <dbReference type="Pfam" id="PF01850"/>
    </source>
</evidence>
<keyword evidence="5" id="KW-0460">Magnesium</keyword>
<keyword evidence="5" id="KW-0800">Toxin</keyword>
<dbReference type="GO" id="GO:0000287">
    <property type="term" value="F:magnesium ion binding"/>
    <property type="evidence" value="ECO:0007669"/>
    <property type="project" value="UniProtKB-UniRule"/>
</dbReference>
<comment type="function">
    <text evidence="5">Toxic component of a toxin-antitoxin (TA) system. An RNase.</text>
</comment>
<comment type="similarity">
    <text evidence="5">Belongs to the PINc/VapC protein family.</text>
</comment>
<sequence>MSAPPLVDTSVVVRYLTEDVPELAERAAALLDGQDPVALHSIVLVETAFVLEKAYELPRARVVDALVEFLQKKNLRLLDLPKEEAILALLLARPSKRVSFADALLWALARSHGATRLYTFDARFPAEGLEVVEP</sequence>
<dbReference type="GO" id="GO:0090729">
    <property type="term" value="F:toxin activity"/>
    <property type="evidence" value="ECO:0007669"/>
    <property type="project" value="UniProtKB-KW"/>
</dbReference>
<dbReference type="GO" id="GO:0004540">
    <property type="term" value="F:RNA nuclease activity"/>
    <property type="evidence" value="ECO:0007669"/>
    <property type="project" value="InterPro"/>
</dbReference>
<dbReference type="AlphaFoldDB" id="A0A7C4ZGK2"/>
<comment type="caution">
    <text evidence="7">The sequence shown here is derived from an EMBL/GenBank/DDBJ whole genome shotgun (WGS) entry which is preliminary data.</text>
</comment>
<accession>A0A7C4ZGK2</accession>
<dbReference type="GO" id="GO:0016787">
    <property type="term" value="F:hydrolase activity"/>
    <property type="evidence" value="ECO:0007669"/>
    <property type="project" value="UniProtKB-KW"/>
</dbReference>
<dbReference type="InterPro" id="IPR022907">
    <property type="entry name" value="VapC_family"/>
</dbReference>
<feature type="binding site" evidence="5">
    <location>
        <position position="8"/>
    </location>
    <ligand>
        <name>Mg(2+)</name>
        <dbReference type="ChEBI" id="CHEBI:18420"/>
    </ligand>
</feature>
<feature type="domain" description="PIN" evidence="6">
    <location>
        <begin position="6"/>
        <end position="125"/>
    </location>
</feature>
<evidence type="ECO:0000256" key="5">
    <source>
        <dbReference type="HAMAP-Rule" id="MF_00265"/>
    </source>
</evidence>
<feature type="binding site" evidence="5">
    <location>
        <position position="102"/>
    </location>
    <ligand>
        <name>Mg(2+)</name>
        <dbReference type="ChEBI" id="CHEBI:18420"/>
    </ligand>
</feature>
<dbReference type="Pfam" id="PF01850">
    <property type="entry name" value="PIN"/>
    <property type="match status" value="1"/>
</dbReference>
<keyword evidence="2 5" id="KW-0540">Nuclease</keyword>
<dbReference type="HAMAP" id="MF_00265">
    <property type="entry name" value="VapC_Nob1"/>
    <property type="match status" value="1"/>
</dbReference>
<dbReference type="EMBL" id="DRPZ01000079">
    <property type="protein sequence ID" value="HGY09019.1"/>
    <property type="molecule type" value="Genomic_DNA"/>
</dbReference>
<dbReference type="InterPro" id="IPR029060">
    <property type="entry name" value="PIN-like_dom_sf"/>
</dbReference>
<evidence type="ECO:0000256" key="3">
    <source>
        <dbReference type="ARBA" id="ARBA00022723"/>
    </source>
</evidence>
<reference evidence="7" key="1">
    <citation type="journal article" date="2020" name="mSystems">
        <title>Genome- and Community-Level Interaction Insights into Carbon Utilization and Element Cycling Functions of Hydrothermarchaeota in Hydrothermal Sediment.</title>
        <authorList>
            <person name="Zhou Z."/>
            <person name="Liu Y."/>
            <person name="Xu W."/>
            <person name="Pan J."/>
            <person name="Luo Z.H."/>
            <person name="Li M."/>
        </authorList>
    </citation>
    <scope>NUCLEOTIDE SEQUENCE [LARGE SCALE GENOMIC DNA]</scope>
    <source>
        <strain evidence="7">HyVt-570</strain>
    </source>
</reference>
<evidence type="ECO:0000256" key="1">
    <source>
        <dbReference type="ARBA" id="ARBA00022649"/>
    </source>
</evidence>
<dbReference type="Gene3D" id="3.40.50.1010">
    <property type="entry name" value="5'-nuclease"/>
    <property type="match status" value="1"/>
</dbReference>
<evidence type="ECO:0000313" key="7">
    <source>
        <dbReference type="EMBL" id="HGY09019.1"/>
    </source>
</evidence>
<dbReference type="Proteomes" id="UP000885759">
    <property type="component" value="Unassembled WGS sequence"/>
</dbReference>
<proteinExistence type="inferred from homology"/>
<keyword evidence="1 5" id="KW-1277">Toxin-antitoxin system</keyword>
<dbReference type="SUPFAM" id="SSF88723">
    <property type="entry name" value="PIN domain-like"/>
    <property type="match status" value="1"/>
</dbReference>
<dbReference type="EC" id="3.1.-.-" evidence="5"/>
<name>A0A7C4ZGK2_9DEIN</name>
<evidence type="ECO:0000256" key="2">
    <source>
        <dbReference type="ARBA" id="ARBA00022722"/>
    </source>
</evidence>
<evidence type="ECO:0000256" key="4">
    <source>
        <dbReference type="ARBA" id="ARBA00022801"/>
    </source>
</evidence>
<organism evidence="7">
    <name type="scientific">Oceanithermus profundus</name>
    <dbReference type="NCBI Taxonomy" id="187137"/>
    <lineage>
        <taxon>Bacteria</taxon>
        <taxon>Thermotogati</taxon>
        <taxon>Deinococcota</taxon>
        <taxon>Deinococci</taxon>
        <taxon>Thermales</taxon>
        <taxon>Thermaceae</taxon>
        <taxon>Oceanithermus</taxon>
    </lineage>
</organism>
<protein>
    <recommendedName>
        <fullName evidence="5">Ribonuclease VapC</fullName>
        <shortName evidence="5">RNase VapC</shortName>
        <ecNumber evidence="5">3.1.-.-</ecNumber>
    </recommendedName>
    <alternativeName>
        <fullName evidence="5">Toxin VapC</fullName>
    </alternativeName>
</protein>
<comment type="cofactor">
    <cofactor evidence="5">
        <name>Mg(2+)</name>
        <dbReference type="ChEBI" id="CHEBI:18420"/>
    </cofactor>
</comment>
<keyword evidence="4 5" id="KW-0378">Hydrolase</keyword>
<keyword evidence="3 5" id="KW-0479">Metal-binding</keyword>